<reference evidence="1 2" key="1">
    <citation type="journal article" date="2020" name="G3 (Bethesda)">
        <title>Draft Genome of the Common Snapping Turtle, Chelydra serpentina, a Model for Phenotypic Plasticity in Reptiles.</title>
        <authorList>
            <person name="Das D."/>
            <person name="Singh S.K."/>
            <person name="Bierstedt J."/>
            <person name="Erickson A."/>
            <person name="Galli G.L.J."/>
            <person name="Crossley D.A. 2nd"/>
            <person name="Rhen T."/>
        </authorList>
    </citation>
    <scope>NUCLEOTIDE SEQUENCE [LARGE SCALE GENOMIC DNA]</scope>
    <source>
        <strain evidence="1">KW</strain>
    </source>
</reference>
<evidence type="ECO:0000313" key="2">
    <source>
        <dbReference type="Proteomes" id="UP000765507"/>
    </source>
</evidence>
<evidence type="ECO:0000313" key="1">
    <source>
        <dbReference type="EMBL" id="KAG6939219.1"/>
    </source>
</evidence>
<sequence length="142" mass="16992">LSNSEIVNRRWLVYSKCKDAVFCFPCKIFNSCNFKIATMGINDWKNLSHILPQHEKAQHHIESMHKLCELSLRLKNQITLDAQNQRMLQSEKQHWRHVLERLLSMVEYQQTILLLQEALRNYSSPKMAIFWALYNCWENLTQ</sequence>
<gene>
    <name evidence="1" type="ORF">G0U57_002451</name>
</gene>
<protein>
    <submittedName>
        <fullName evidence="1">Zinc finger MYM-type containing 5</fullName>
    </submittedName>
</protein>
<comment type="caution">
    <text evidence="1">The sequence shown here is derived from an EMBL/GenBank/DDBJ whole genome shotgun (WGS) entry which is preliminary data.</text>
</comment>
<keyword evidence="2" id="KW-1185">Reference proteome</keyword>
<proteinExistence type="predicted"/>
<name>A0A8T1TDT6_CHESE</name>
<dbReference type="OrthoDB" id="1750591at2759"/>
<feature type="non-terminal residue" evidence="1">
    <location>
        <position position="1"/>
    </location>
</feature>
<accession>A0A8T1TDT6</accession>
<dbReference type="AlphaFoldDB" id="A0A8T1TDT6"/>
<dbReference type="Proteomes" id="UP000765507">
    <property type="component" value="Unassembled WGS sequence"/>
</dbReference>
<organism evidence="1 2">
    <name type="scientific">Chelydra serpentina</name>
    <name type="common">Snapping turtle</name>
    <name type="synonym">Testudo serpentina</name>
    <dbReference type="NCBI Taxonomy" id="8475"/>
    <lineage>
        <taxon>Eukaryota</taxon>
        <taxon>Metazoa</taxon>
        <taxon>Chordata</taxon>
        <taxon>Craniata</taxon>
        <taxon>Vertebrata</taxon>
        <taxon>Euteleostomi</taxon>
        <taxon>Archelosauria</taxon>
        <taxon>Testudinata</taxon>
        <taxon>Testudines</taxon>
        <taxon>Cryptodira</taxon>
        <taxon>Durocryptodira</taxon>
        <taxon>Americhelydia</taxon>
        <taxon>Chelydroidea</taxon>
        <taxon>Chelydridae</taxon>
        <taxon>Chelydra</taxon>
    </lineage>
</organism>
<dbReference type="EMBL" id="JAHGAV010000012">
    <property type="protein sequence ID" value="KAG6939219.1"/>
    <property type="molecule type" value="Genomic_DNA"/>
</dbReference>